<evidence type="ECO:0000313" key="1">
    <source>
        <dbReference type="EMBL" id="ECK8234829.1"/>
    </source>
</evidence>
<evidence type="ECO:0000313" key="2">
    <source>
        <dbReference type="EMBL" id="QWI80631.1"/>
    </source>
</evidence>
<proteinExistence type="predicted"/>
<dbReference type="RefSeq" id="WP_003844494.1">
    <property type="nucleotide sequence ID" value="NZ_JBMOAM010000003.1"/>
</dbReference>
<evidence type="ECO:0008006" key="3">
    <source>
        <dbReference type="Google" id="ProtNLM"/>
    </source>
</evidence>
<gene>
    <name evidence="1" type="ORF">FR247_17015</name>
    <name evidence="2" type="ORF">XB40_000470</name>
</gene>
<organism evidence="1">
    <name type="scientific">Salmonella enterica I</name>
    <dbReference type="NCBI Taxonomy" id="59201"/>
    <lineage>
        <taxon>Bacteria</taxon>
        <taxon>Pseudomonadati</taxon>
        <taxon>Pseudomonadota</taxon>
        <taxon>Gammaproteobacteria</taxon>
        <taxon>Enterobacterales</taxon>
        <taxon>Enterobacteriaceae</taxon>
        <taxon>Salmonella</taxon>
    </lineage>
</organism>
<protein>
    <recommendedName>
        <fullName evidence="3">DUF4393 domain-containing protein</fullName>
    </recommendedName>
</protein>
<dbReference type="AlphaFoldDB" id="A0A3U7HFI4"/>
<dbReference type="EMBL" id="CP074675">
    <property type="protein sequence ID" value="QWI80631.1"/>
    <property type="molecule type" value="Genomic_DNA"/>
</dbReference>
<name>A0A3U7HFI4_SALET</name>
<reference evidence="2" key="3">
    <citation type="submission" date="2021-05" db="EMBL/GenBank/DDBJ databases">
        <title>Whole genome PacBio Sequel sequence of Salmonella enterica subsp. enterica.</title>
        <authorList>
            <person name="Hoffmann M."/>
            <person name="Balkey M."/>
            <person name="Luo Y."/>
        </authorList>
    </citation>
    <scope>NUCLEOTIDE SEQUENCE</scope>
    <source>
        <strain evidence="2">CFSAN001999</strain>
    </source>
</reference>
<accession>A0A3U7HFI4</accession>
<reference evidence="2" key="1">
    <citation type="submission" date="2018-07" db="EMBL/GenBank/DDBJ databases">
        <authorList>
            <consortium name="GenomeTrakr network: Whole genome sequencing for foodborne pathogen traceback"/>
        </authorList>
    </citation>
    <scope>NUCLEOTIDE SEQUENCE</scope>
    <source>
        <strain evidence="2">CFSAN001999</strain>
    </source>
</reference>
<dbReference type="EMBL" id="AAJDPE010000015">
    <property type="protein sequence ID" value="ECK8234829.1"/>
    <property type="molecule type" value="Genomic_DNA"/>
</dbReference>
<reference evidence="1" key="2">
    <citation type="submission" date="2019-08" db="EMBL/GenBank/DDBJ databases">
        <authorList>
            <person name="Ashton P.M."/>
            <person name="Dallman T."/>
            <person name="Nair S."/>
            <person name="De Pinna E."/>
            <person name="Peters T."/>
            <person name="Grant K."/>
        </authorList>
    </citation>
    <scope>NUCLEOTIDE SEQUENCE</scope>
    <source>
        <strain evidence="1">780447</strain>
    </source>
</reference>
<sequence length="270" mass="31338">MDDDNFDIIDFRNEIDSLNPSNKKRLAEQFALAALGSIPWIGGFLGAIANFKSEEGNIKLNSLQTKWLEEHHKKLENLNSTLNVIAKRFEQLGEDINERLESEEYLDLVRKSFRVWNDADTQEKRQLVSNMITNAVSSKICSDDIIRLFIDWLNIYHEVHFQVIRIIYQNPGVTRYEIWMELHEIIPREDSAEADLYKMLIRDLSTGGVIRQARNTTEDGQFLKQRHAPQAKRGTSTLESAFENTKSYVLTELGKQFVHYTMNEVVTKLD</sequence>